<dbReference type="OMA" id="PGKEFPN"/>
<sequence>MTSREELSNEELSAKLTELSEWENQMSHTEKQLEITRLKKVHPLYEKRREILKSIPKFWYIVLAEGDEFVEYVNLDDLKYIEFIDDIYVYYPIADTDVSEDNFKDFSITISFAESELIPKQTVTKHFKTIFGEEGEKITSEPVDIIWPTDIEDLNPRAIKQKNKGKQLSTEDKKNYRAGMRSFFAWFQWTGEKPGKEFRNGEDLTNL</sequence>
<dbReference type="Gene3D" id="3.30.1120.90">
    <property type="entry name" value="Nucleosome assembly protein"/>
    <property type="match status" value="1"/>
</dbReference>
<evidence type="ECO:0000256" key="1">
    <source>
        <dbReference type="ARBA" id="ARBA00009947"/>
    </source>
</evidence>
<feature type="coiled-coil region" evidence="3">
    <location>
        <begin position="12"/>
        <end position="39"/>
    </location>
</feature>
<dbReference type="Proteomes" id="UP000000709">
    <property type="component" value="Unassembled WGS sequence"/>
</dbReference>
<dbReference type="PANTHER" id="PTHR11875">
    <property type="entry name" value="TESTIS-SPECIFIC Y-ENCODED PROTEIN"/>
    <property type="match status" value="1"/>
</dbReference>
<dbReference type="GO" id="GO:0005634">
    <property type="term" value="C:nucleus"/>
    <property type="evidence" value="ECO:0007669"/>
    <property type="project" value="EnsemblFungi"/>
</dbReference>
<dbReference type="GO" id="GO:0042802">
    <property type="term" value="F:identical protein binding"/>
    <property type="evidence" value="ECO:0007669"/>
    <property type="project" value="EnsemblFungi"/>
</dbReference>
<dbReference type="GeneID" id="18872947"/>
<dbReference type="OrthoDB" id="19419at2759"/>
<dbReference type="GO" id="GO:0070775">
    <property type="term" value="C:H3 histone acetyltransferase complex"/>
    <property type="evidence" value="ECO:0007669"/>
    <property type="project" value="EnsemblFungi"/>
</dbReference>
<evidence type="ECO:0000256" key="3">
    <source>
        <dbReference type="SAM" id="Coils"/>
    </source>
</evidence>
<reference evidence="4 5" key="1">
    <citation type="journal article" date="2011" name="Proc. Natl. Acad. Sci. U.S.A.">
        <title>Comparative genomics of xylose-fermenting fungi for enhanced biofuel production.</title>
        <authorList>
            <person name="Wohlbach D.J."/>
            <person name="Kuo A."/>
            <person name="Sato T.K."/>
            <person name="Potts K.M."/>
            <person name="Salamov A.A."/>
            <person name="LaButti K.M."/>
            <person name="Sun H."/>
            <person name="Clum A."/>
            <person name="Pangilinan J.L."/>
            <person name="Lindquist E.A."/>
            <person name="Lucas S."/>
            <person name="Lapidus A."/>
            <person name="Jin M."/>
            <person name="Gunawan C."/>
            <person name="Balan V."/>
            <person name="Dale B.E."/>
            <person name="Jeffries T.W."/>
            <person name="Zinkel R."/>
            <person name="Barry K.W."/>
            <person name="Grigoriev I.V."/>
            <person name="Gasch A.P."/>
        </authorList>
    </citation>
    <scope>NUCLEOTIDE SEQUENCE [LARGE SCALE GENOMIC DNA]</scope>
    <source>
        <strain evidence="5">NRRL Y-27907 / 11-Y1</strain>
    </source>
</reference>
<organism evidence="5">
    <name type="scientific">Spathaspora passalidarum (strain NRRL Y-27907 / 11-Y1)</name>
    <dbReference type="NCBI Taxonomy" id="619300"/>
    <lineage>
        <taxon>Eukaryota</taxon>
        <taxon>Fungi</taxon>
        <taxon>Dikarya</taxon>
        <taxon>Ascomycota</taxon>
        <taxon>Saccharomycotina</taxon>
        <taxon>Pichiomycetes</taxon>
        <taxon>Debaryomycetaceae</taxon>
        <taxon>Spathaspora</taxon>
    </lineage>
</organism>
<dbReference type="SUPFAM" id="SSF143113">
    <property type="entry name" value="NAP-like"/>
    <property type="match status" value="1"/>
</dbReference>
<dbReference type="InParanoid" id="G3AHC0"/>
<comment type="similarity">
    <text evidence="1 2">Belongs to the nucleosome assembly protein (NAP) family.</text>
</comment>
<dbReference type="STRING" id="619300.G3AHC0"/>
<dbReference type="KEGG" id="spaa:SPAPADRAFT_59507"/>
<dbReference type="RefSeq" id="XP_007373668.1">
    <property type="nucleotide sequence ID" value="XM_007373606.1"/>
</dbReference>
<dbReference type="FunCoup" id="G3AHC0">
    <property type="interactions" value="596"/>
</dbReference>
<dbReference type="GO" id="GO:0005829">
    <property type="term" value="C:cytosol"/>
    <property type="evidence" value="ECO:0007669"/>
    <property type="project" value="EnsemblFungi"/>
</dbReference>
<dbReference type="eggNOG" id="KOG1508">
    <property type="taxonomic scope" value="Eukaryota"/>
</dbReference>
<evidence type="ECO:0000313" key="5">
    <source>
        <dbReference type="Proteomes" id="UP000000709"/>
    </source>
</evidence>
<keyword evidence="3" id="KW-0175">Coiled coil</keyword>
<protein>
    <submittedName>
        <fullName evidence="4">Uncharacterized protein</fullName>
    </submittedName>
</protein>
<name>G3AHC0_SPAPN</name>
<dbReference type="GO" id="GO:0006334">
    <property type="term" value="P:nucleosome assembly"/>
    <property type="evidence" value="ECO:0007669"/>
    <property type="project" value="EnsemblFungi"/>
</dbReference>
<feature type="non-terminal residue" evidence="4">
    <location>
        <position position="207"/>
    </location>
</feature>
<dbReference type="InterPro" id="IPR037231">
    <property type="entry name" value="NAP-like_sf"/>
</dbReference>
<keyword evidence="5" id="KW-1185">Reference proteome</keyword>
<dbReference type="GO" id="GO:0006335">
    <property type="term" value="P:DNA replication-dependent chromatin assembly"/>
    <property type="evidence" value="ECO:0007669"/>
    <property type="project" value="EnsemblFungi"/>
</dbReference>
<dbReference type="InterPro" id="IPR002164">
    <property type="entry name" value="NAP_family"/>
</dbReference>
<evidence type="ECO:0000256" key="2">
    <source>
        <dbReference type="RuleBase" id="RU003876"/>
    </source>
</evidence>
<dbReference type="Pfam" id="PF00956">
    <property type="entry name" value="NAP"/>
    <property type="match status" value="1"/>
</dbReference>
<evidence type="ECO:0000313" key="4">
    <source>
        <dbReference type="EMBL" id="EGW34084.1"/>
    </source>
</evidence>
<dbReference type="EMBL" id="GL996500">
    <property type="protein sequence ID" value="EGW34084.1"/>
    <property type="molecule type" value="Genomic_DNA"/>
</dbReference>
<dbReference type="HOGENOM" id="CLU_072852_0_0_1"/>
<accession>G3AHC0</accession>
<dbReference type="GO" id="GO:0006303">
    <property type="term" value="P:double-strand break repair via nonhomologous end joining"/>
    <property type="evidence" value="ECO:0007669"/>
    <property type="project" value="EnsemblFungi"/>
</dbReference>
<gene>
    <name evidence="4" type="ORF">SPAPADRAFT_59507</name>
</gene>
<dbReference type="AlphaFoldDB" id="G3AHC0"/>
<dbReference type="GO" id="GO:0042393">
    <property type="term" value="F:histone binding"/>
    <property type="evidence" value="ECO:0007669"/>
    <property type="project" value="EnsemblFungi"/>
</dbReference>
<proteinExistence type="inferred from homology"/>
<dbReference type="GO" id="GO:0010698">
    <property type="term" value="F:acetyltransferase activator activity"/>
    <property type="evidence" value="ECO:0007669"/>
    <property type="project" value="EnsemblFungi"/>
</dbReference>